<evidence type="ECO:0000313" key="4">
    <source>
        <dbReference type="Proteomes" id="UP001207930"/>
    </source>
</evidence>
<dbReference type="InterPro" id="IPR030395">
    <property type="entry name" value="GP_PDE_dom"/>
</dbReference>
<feature type="chain" id="PRO_5046114200" evidence="1">
    <location>
        <begin position="26"/>
        <end position="274"/>
    </location>
</feature>
<evidence type="ECO:0000256" key="1">
    <source>
        <dbReference type="SAM" id="SignalP"/>
    </source>
</evidence>
<organism evidence="3 4">
    <name type="scientific">Luteolibacter flavescens</name>
    <dbReference type="NCBI Taxonomy" id="1859460"/>
    <lineage>
        <taxon>Bacteria</taxon>
        <taxon>Pseudomonadati</taxon>
        <taxon>Verrucomicrobiota</taxon>
        <taxon>Verrucomicrobiia</taxon>
        <taxon>Verrucomicrobiales</taxon>
        <taxon>Verrucomicrobiaceae</taxon>
        <taxon>Luteolibacter</taxon>
    </lineage>
</organism>
<dbReference type="CDD" id="cd08556">
    <property type="entry name" value="GDPD"/>
    <property type="match status" value="1"/>
</dbReference>
<evidence type="ECO:0000259" key="2">
    <source>
        <dbReference type="PROSITE" id="PS51704"/>
    </source>
</evidence>
<dbReference type="InterPro" id="IPR017946">
    <property type="entry name" value="PLC-like_Pdiesterase_TIM-brl"/>
</dbReference>
<dbReference type="Proteomes" id="UP001207930">
    <property type="component" value="Unassembled WGS sequence"/>
</dbReference>
<dbReference type="SUPFAM" id="SSF51695">
    <property type="entry name" value="PLC-like phosphodiesterases"/>
    <property type="match status" value="1"/>
</dbReference>
<keyword evidence="4" id="KW-1185">Reference proteome</keyword>
<dbReference type="RefSeq" id="WP_264500139.1">
    <property type="nucleotide sequence ID" value="NZ_JAPDDS010000002.1"/>
</dbReference>
<dbReference type="PANTHER" id="PTHR46211:SF14">
    <property type="entry name" value="GLYCEROPHOSPHODIESTER PHOSPHODIESTERASE"/>
    <property type="match status" value="1"/>
</dbReference>
<dbReference type="Pfam" id="PF03009">
    <property type="entry name" value="GDPD"/>
    <property type="match status" value="1"/>
</dbReference>
<gene>
    <name evidence="3" type="ORF">OKA04_05520</name>
</gene>
<keyword evidence="1" id="KW-0732">Signal</keyword>
<feature type="domain" description="GP-PDE" evidence="2">
    <location>
        <begin position="30"/>
        <end position="269"/>
    </location>
</feature>
<protein>
    <submittedName>
        <fullName evidence="3">Glycerophosphodiester phosphodiesterase</fullName>
    </submittedName>
</protein>
<comment type="caution">
    <text evidence="3">The sequence shown here is derived from an EMBL/GenBank/DDBJ whole genome shotgun (WGS) entry which is preliminary data.</text>
</comment>
<feature type="signal peptide" evidence="1">
    <location>
        <begin position="1"/>
        <end position="25"/>
    </location>
</feature>
<dbReference type="EMBL" id="JAPDDS010000002">
    <property type="protein sequence ID" value="MCW1884180.1"/>
    <property type="molecule type" value="Genomic_DNA"/>
</dbReference>
<accession>A0ABT3FKU5</accession>
<evidence type="ECO:0000313" key="3">
    <source>
        <dbReference type="EMBL" id="MCW1884180.1"/>
    </source>
</evidence>
<sequence length="274" mass="30636">MKRLFSPTLLAATVLAPLLCPPLGAQPKKPFHFAHRGGAFEFEENTLFAFRSSYDKGLRGFETDIRMTKDGQLVVLHDDSLDRTHNGTGPVEALDAEAAKVITTKKQAEPLLFLDTLLDYLADKPGLYVEFEMKTSNKELYPDERIEAYAKQIYKQVMERRPEGSTWVFTSFDARPLKAIKKIDANAEIMFIKGGPLDDELMKAATEIGARRIACKMEGTTRLVVKDAQKKGFIVTGWPGRDLNDYFLGLGLGVDAICTDVPVKVQEFIESRAK</sequence>
<proteinExistence type="predicted"/>
<dbReference type="PANTHER" id="PTHR46211">
    <property type="entry name" value="GLYCEROPHOSPHORYL DIESTER PHOSPHODIESTERASE"/>
    <property type="match status" value="1"/>
</dbReference>
<dbReference type="PROSITE" id="PS51704">
    <property type="entry name" value="GP_PDE"/>
    <property type="match status" value="1"/>
</dbReference>
<dbReference type="Gene3D" id="3.20.20.190">
    <property type="entry name" value="Phosphatidylinositol (PI) phosphodiesterase"/>
    <property type="match status" value="1"/>
</dbReference>
<name>A0ABT3FKU5_9BACT</name>
<reference evidence="3 4" key="1">
    <citation type="submission" date="2022-10" db="EMBL/GenBank/DDBJ databases">
        <title>Luteolibacter flavescens strain MCCC 1K03193, whole genome shotgun sequencing project.</title>
        <authorList>
            <person name="Zhao G."/>
            <person name="Shen L."/>
        </authorList>
    </citation>
    <scope>NUCLEOTIDE SEQUENCE [LARGE SCALE GENOMIC DNA]</scope>
    <source>
        <strain evidence="3 4">MCCC 1K03193</strain>
    </source>
</reference>